<dbReference type="EMBL" id="CAJNOG010000077">
    <property type="protein sequence ID" value="CAF0901419.1"/>
    <property type="molecule type" value="Genomic_DNA"/>
</dbReference>
<organism evidence="1 2">
    <name type="scientific">Adineta steineri</name>
    <dbReference type="NCBI Taxonomy" id="433720"/>
    <lineage>
        <taxon>Eukaryota</taxon>
        <taxon>Metazoa</taxon>
        <taxon>Spiralia</taxon>
        <taxon>Gnathifera</taxon>
        <taxon>Rotifera</taxon>
        <taxon>Eurotatoria</taxon>
        <taxon>Bdelloidea</taxon>
        <taxon>Adinetida</taxon>
        <taxon>Adinetidae</taxon>
        <taxon>Adineta</taxon>
    </lineage>
</organism>
<evidence type="ECO:0000313" key="2">
    <source>
        <dbReference type="Proteomes" id="UP000663845"/>
    </source>
</evidence>
<dbReference type="InterPro" id="IPR032675">
    <property type="entry name" value="LRR_dom_sf"/>
</dbReference>
<protein>
    <recommendedName>
        <fullName evidence="3">F-box domain-containing protein</fullName>
    </recommendedName>
</protein>
<proteinExistence type="predicted"/>
<accession>A0A813ZPT0</accession>
<sequence length="378" mass="44918">MITCIEHLPIELWVEILSCLEAHIIFQGFTNLNYYFNQILTSNHILFHVQLGVVDCNPLEYSIKPYWSESILNRVVDCNPLEYSIKPYWSESILNRIINLQPKSQHQLCHIPEFLRWHCTKLSQLKSLTIKIRGREIRSICYALEQLNSLVYLSIECVPDQILLDAILATSTVRFCRLDFLRPVTPINTYSKNLSNIEILNIKLQDDSYGSIMNLLLSHMPKLKRLEMNNNDIYVKNREWIFFQSLFILPNLRKFKAQWSSNYSVPIVFQNLHTNLPNIRYFSLHINFNFINEEFFDHLIYHWWPIFKNIEQIYLFIKCHGFSSETDNNDTRIYLNRFQSIIHAMNEQYVKTKWNETIFTGTNIVDISICKSFKSNIL</sequence>
<evidence type="ECO:0008006" key="3">
    <source>
        <dbReference type="Google" id="ProtNLM"/>
    </source>
</evidence>
<name>A0A813ZPT0_9BILA</name>
<dbReference type="SUPFAM" id="SSF52047">
    <property type="entry name" value="RNI-like"/>
    <property type="match status" value="1"/>
</dbReference>
<dbReference type="Proteomes" id="UP000663845">
    <property type="component" value="Unassembled WGS sequence"/>
</dbReference>
<reference evidence="1" key="1">
    <citation type="submission" date="2021-02" db="EMBL/GenBank/DDBJ databases">
        <authorList>
            <person name="Nowell W R."/>
        </authorList>
    </citation>
    <scope>NUCLEOTIDE SEQUENCE</scope>
</reference>
<comment type="caution">
    <text evidence="1">The sequence shown here is derived from an EMBL/GenBank/DDBJ whole genome shotgun (WGS) entry which is preliminary data.</text>
</comment>
<dbReference type="Gene3D" id="3.80.10.10">
    <property type="entry name" value="Ribonuclease Inhibitor"/>
    <property type="match status" value="1"/>
</dbReference>
<evidence type="ECO:0000313" key="1">
    <source>
        <dbReference type="EMBL" id="CAF0901419.1"/>
    </source>
</evidence>
<gene>
    <name evidence="1" type="ORF">JYZ213_LOCUS10575</name>
</gene>
<dbReference type="AlphaFoldDB" id="A0A813ZPT0"/>